<evidence type="ECO:0000313" key="3">
    <source>
        <dbReference type="Proteomes" id="UP001174867"/>
    </source>
</evidence>
<dbReference type="Proteomes" id="UP001174867">
    <property type="component" value="Unassembled WGS sequence"/>
</dbReference>
<feature type="chain" id="PRO_5046038340" evidence="1">
    <location>
        <begin position="22"/>
        <end position="168"/>
    </location>
</feature>
<name>A0ABT8PWK6_9ENTR</name>
<evidence type="ECO:0000256" key="1">
    <source>
        <dbReference type="SAM" id="SignalP"/>
    </source>
</evidence>
<reference evidence="2 3" key="1">
    <citation type="submission" date="2023-07" db="EMBL/GenBank/DDBJ databases">
        <title>Citrobacter selenititolerans sp. nov., isolated from seleniferous soil.</title>
        <authorList>
            <person name="Zhang S."/>
            <person name="Li K."/>
            <person name="Peng J."/>
            <person name="Wang H."/>
            <person name="Sun J."/>
            <person name="Guo Y."/>
        </authorList>
    </citation>
    <scope>NUCLEOTIDE SEQUENCE [LARGE SCALE GENOMIC DNA]</scope>
    <source>
        <strain evidence="2 3">S2-9</strain>
    </source>
</reference>
<proteinExistence type="predicted"/>
<accession>A0ABT8PWK6</accession>
<keyword evidence="3" id="KW-1185">Reference proteome</keyword>
<feature type="signal peptide" evidence="1">
    <location>
        <begin position="1"/>
        <end position="21"/>
    </location>
</feature>
<comment type="caution">
    <text evidence="2">The sequence shown here is derived from an EMBL/GenBank/DDBJ whole genome shotgun (WGS) entry which is preliminary data.</text>
</comment>
<dbReference type="EMBL" id="JAUJYW010000005">
    <property type="protein sequence ID" value="MDN8600658.1"/>
    <property type="molecule type" value="Genomic_DNA"/>
</dbReference>
<evidence type="ECO:0000313" key="2">
    <source>
        <dbReference type="EMBL" id="MDN8600658.1"/>
    </source>
</evidence>
<keyword evidence="1" id="KW-0732">Signal</keyword>
<gene>
    <name evidence="2" type="ORF">Q0A17_14765</name>
</gene>
<protein>
    <submittedName>
        <fullName evidence="2">Uncharacterized protein</fullName>
    </submittedName>
</protein>
<sequence>MLRKIVLISLFSFTYLPVAQASWKTVVENDIFSAGKKAELIGEISNENQSVVFDCSEGKLAISQVEADRNTAVTGTSNFQTLIKIDDNQPVALNTTLIRRSPESIALTSTEKDKIMTLLRQLQAQTSKKDFLIGDMDSKGNQLSSGSGSVSFAKNAVKKFITACKIEL</sequence>
<organism evidence="2 3">
    <name type="scientific">Citrobacter enshiensis</name>
    <dbReference type="NCBI Taxonomy" id="2971264"/>
    <lineage>
        <taxon>Bacteria</taxon>
        <taxon>Pseudomonadati</taxon>
        <taxon>Pseudomonadota</taxon>
        <taxon>Gammaproteobacteria</taxon>
        <taxon>Enterobacterales</taxon>
        <taxon>Enterobacteriaceae</taxon>
        <taxon>Citrobacter</taxon>
    </lineage>
</organism>
<dbReference type="RefSeq" id="WP_276294206.1">
    <property type="nucleotide sequence ID" value="NZ_CP119862.1"/>
</dbReference>